<feature type="repeat" description="RCC1" evidence="7">
    <location>
        <begin position="3024"/>
        <end position="3077"/>
    </location>
</feature>
<dbReference type="InterPro" id="IPR035983">
    <property type="entry name" value="Hect_E3_ubiquitin_ligase"/>
</dbReference>
<keyword evidence="1" id="KW-0479">Metal-binding</keyword>
<dbReference type="Gene3D" id="3.30.2410.10">
    <property type="entry name" value="Hect, E3 ligase catalytic domain"/>
    <property type="match status" value="1"/>
</dbReference>
<dbReference type="Pfam" id="PF00632">
    <property type="entry name" value="HECT"/>
    <property type="match status" value="2"/>
</dbReference>
<dbReference type="InterPro" id="IPR001870">
    <property type="entry name" value="B30.2/SPRY"/>
</dbReference>
<evidence type="ECO:0000256" key="4">
    <source>
        <dbReference type="ARBA" id="ARBA00022786"/>
    </source>
</evidence>
<dbReference type="EMBL" id="CDSF01000091">
    <property type="protein sequence ID" value="CEO99491.1"/>
    <property type="molecule type" value="Genomic_DNA"/>
</dbReference>
<dbReference type="PROSITE" id="PS50030">
    <property type="entry name" value="UBA"/>
    <property type="match status" value="1"/>
</dbReference>
<dbReference type="InterPro" id="IPR015940">
    <property type="entry name" value="UBA"/>
</dbReference>
<dbReference type="GO" id="GO:0008270">
    <property type="term" value="F:zinc ion binding"/>
    <property type="evidence" value="ECO:0007669"/>
    <property type="project" value="UniProtKB-KW"/>
</dbReference>
<feature type="repeat" description="RCC1" evidence="7">
    <location>
        <begin position="2810"/>
        <end position="2861"/>
    </location>
</feature>
<feature type="domain" description="UBA" evidence="10">
    <location>
        <begin position="3597"/>
        <end position="3641"/>
    </location>
</feature>
<evidence type="ECO:0000256" key="8">
    <source>
        <dbReference type="PROSITE-ProRule" id="PRU00322"/>
    </source>
</evidence>
<dbReference type="InterPro" id="IPR009091">
    <property type="entry name" value="RCC1/BLIP-II"/>
</dbReference>
<comment type="caution">
    <text evidence="6">Lacks conserved residue(s) required for the propagation of feature annotation.</text>
</comment>
<dbReference type="Gene3D" id="2.130.10.30">
    <property type="entry name" value="Regulator of chromosome condensation 1/beta-lactamase-inhibitor protein II"/>
    <property type="match status" value="2"/>
</dbReference>
<feature type="region of interest" description="Disordered" evidence="9">
    <location>
        <begin position="1220"/>
        <end position="1241"/>
    </location>
</feature>
<dbReference type="OrthoDB" id="5860537at2759"/>
<evidence type="ECO:0000256" key="6">
    <source>
        <dbReference type="PROSITE-ProRule" id="PRU00104"/>
    </source>
</evidence>
<keyword evidence="5" id="KW-0862">Zinc</keyword>
<proteinExistence type="predicted"/>
<dbReference type="Pfam" id="PF25390">
    <property type="entry name" value="WD40_RLD"/>
    <property type="match status" value="1"/>
</dbReference>
<dbReference type="InterPro" id="IPR051210">
    <property type="entry name" value="Ub_ligase/GEF_domain"/>
</dbReference>
<keyword evidence="2" id="KW-0677">Repeat</keyword>
<dbReference type="SUPFAM" id="SSF50985">
    <property type="entry name" value="RCC1/BLIP-II"/>
    <property type="match status" value="2"/>
</dbReference>
<protein>
    <submittedName>
        <fullName evidence="14">Uncharacterized protein</fullName>
    </submittedName>
</protein>
<organism evidence="14 15">
    <name type="scientific">Plasmodiophora brassicae</name>
    <name type="common">Clubroot disease agent</name>
    <dbReference type="NCBI Taxonomy" id="37360"/>
    <lineage>
        <taxon>Eukaryota</taxon>
        <taxon>Sar</taxon>
        <taxon>Rhizaria</taxon>
        <taxon>Endomyxa</taxon>
        <taxon>Phytomyxea</taxon>
        <taxon>Plasmodiophorida</taxon>
        <taxon>Plasmodiophoridae</taxon>
        <taxon>Plasmodiophora</taxon>
    </lineage>
</organism>
<dbReference type="SMART" id="SM00165">
    <property type="entry name" value="UBA"/>
    <property type="match status" value="1"/>
</dbReference>
<dbReference type="GO" id="GO:0004842">
    <property type="term" value="F:ubiquitin-protein transferase activity"/>
    <property type="evidence" value="ECO:0007669"/>
    <property type="project" value="InterPro"/>
</dbReference>
<dbReference type="Pfam" id="PF00622">
    <property type="entry name" value="SPRY"/>
    <property type="match status" value="2"/>
</dbReference>
<dbReference type="PROSITE" id="PS00626">
    <property type="entry name" value="RCC1_2"/>
    <property type="match status" value="3"/>
</dbReference>
<dbReference type="PROSITE" id="PS50188">
    <property type="entry name" value="B302_SPRY"/>
    <property type="match status" value="2"/>
</dbReference>
<evidence type="ECO:0000256" key="3">
    <source>
        <dbReference type="ARBA" id="ARBA00022771"/>
    </source>
</evidence>
<dbReference type="InterPro" id="IPR000569">
    <property type="entry name" value="HECT_dom"/>
</dbReference>
<dbReference type="PROSITE" id="PS50012">
    <property type="entry name" value="RCC1_3"/>
    <property type="match status" value="7"/>
</dbReference>
<evidence type="ECO:0000256" key="7">
    <source>
        <dbReference type="PROSITE-ProRule" id="PRU00235"/>
    </source>
</evidence>
<dbReference type="STRING" id="37360.A0A0G4IWM2"/>
<dbReference type="InterPro" id="IPR013320">
    <property type="entry name" value="ConA-like_dom_sf"/>
</dbReference>
<dbReference type="Gene3D" id="2.60.120.260">
    <property type="entry name" value="Galactose-binding domain-like"/>
    <property type="match status" value="1"/>
</dbReference>
<feature type="repeat" description="RCC1" evidence="7">
    <location>
        <begin position="2916"/>
        <end position="2968"/>
    </location>
</feature>
<evidence type="ECO:0000256" key="9">
    <source>
        <dbReference type="SAM" id="MobiDB-lite"/>
    </source>
</evidence>
<feature type="domain" description="RanBP2-type" evidence="12">
    <location>
        <begin position="1554"/>
        <end position="1589"/>
    </location>
</feature>
<dbReference type="PROSITE" id="PS01358">
    <property type="entry name" value="ZF_RANBP2_1"/>
    <property type="match status" value="1"/>
</dbReference>
<dbReference type="InterPro" id="IPR009060">
    <property type="entry name" value="UBA-like_sf"/>
</dbReference>
<evidence type="ECO:0000256" key="5">
    <source>
        <dbReference type="ARBA" id="ARBA00022833"/>
    </source>
</evidence>
<evidence type="ECO:0000259" key="12">
    <source>
        <dbReference type="PROSITE" id="PS50199"/>
    </source>
</evidence>
<keyword evidence="15" id="KW-1185">Reference proteome</keyword>
<dbReference type="PROSITE" id="PS50237">
    <property type="entry name" value="HECT"/>
    <property type="match status" value="1"/>
</dbReference>
<evidence type="ECO:0000256" key="2">
    <source>
        <dbReference type="ARBA" id="ARBA00022737"/>
    </source>
</evidence>
<feature type="domain" description="B30.2/SPRY" evidence="11">
    <location>
        <begin position="1790"/>
        <end position="1999"/>
    </location>
</feature>
<sequence length="4857" mass="529694">MGAGVSAVDGRDLEATRARDEELLEADGRIFDPGFVIAHTQGYKPPEAQAVHVQTEANCAALGLGVDEDAGRVQAVADLMQTIDAIADEAMADQFAAEQQRLMFLHYEMLQAFQRQGIRDRNLGQKTSVQVKRVMDSKPRLATSTKLGLQSVVRLLLILIDMARRSDKSLISQILKMASTLVSETPVLSLSDDSVFSSDIVDVIGPIIHFVRDVAVGTDMGSSDDTSKLAVEAILGFAMARGSLSLLLSVVNILLDGCLERRQREYNFGHLLRALHTYQPVPRSEVGDDAAVVALASAVSHIEIIDGNSEASDNARNGRSSTVRPPMSSVGLHSTDAPSNLDREEQEFQRLDGPRVVDWPSLSNVCEIDAVLIIMSELDRLCCCVSPSSMSDLSRSLPDDATCQGRGVVQHPLCLDVSAATFTELSLILEKCNVRVFSGGIPDHDRTVYLRVVRYAIRLLKLHLFQQAKSGIPREALGVAKEDMIRLRKQVLRHVDRSADSAGKSSLSVIADEATQAFAIGLQFFCSSAHEQIVYLTDLLDKRVANYARGQYAKDLPDSAHPENNLLNMLLSRFSSVHAAIALIEDTRNERESLRKVVSSLLSLCVTSAVSLDAKAEQTCRTSAQPGQREALRILQNLQKALLGLSGKRHYDAAICYRYGDHPLPELGIVCEYAELAFRSAESVLVKVLLELEQFSGTDPQSFYLHRFSGLQQTLIGQLVRPLCCGLLALIHVNLPKLSSCIIHVLAGCLRAADRICSFLDGQGCLHSVSIVSEKRVVETEHPLPRNMDRQFRLSIPYASSLSLAFDSRSCTSSSDDFVQLLTSSHNAFVPVTERIWGPNVQPQFAVDSAAAASLWPSEPLKVSGDTVIVHVKTGDSSDASPATSGWGVSVTATASVETKPLAWFLDLSKTMANLLSVCGDTLIGTKIKTTAEDANCQWLSGLLFGGLRTSLSISSEDFAHSIPEISQVIYDLATNSNGEDACSLLDQEFEFVEQQVLKLVGRSGLNLPSDLDRLCFAVALHHCGITDMLRKDFNDCELLASDTGVLHLRLSEVHGSTGTIVDLLHDISRHSSRVSEQISKFAAQCDAGSDAGSVIARCKERLRFLLRVHPSPKNCVFTRENGSFREKEIPEGYAPFKSSSIVSSWDAVVIRCFNEVSAFVFDLENDLCAVHECLCVRHVRGFNRLLGLHVISNMISELHTDDLVTDVLRQVRFRCPTSDIVPSGESPDSSAISRLGRSSSRHPSDAIRAILSRSVAGWQSRRFPQTLADLARACAAHDADTVPALLTLENFPLLLPTGIPGFPHRPAPNESPSDVPEVLSLRQPVDVSTSEAGDNIASAESSSMKPSSAICLATVVEQNSSAHYLYGLDGCEIKMRGAVRDCFFSVISQLVGRPRKTAQQYLKLMDLCTFPYCGRDLDHLLRTGIVDSLSPLLAYPACNAGILGVPKGLSDLLREGRLRLMPWNVRFCAWSLFRVLLYVSCTQTKPTSAIDIGLGQVDSSSMGILVGKVAEQVNLLCVMRSFEVNAASGDIKNAFQYHREIARNNGNDLMMDKTGSAPDAYVWQCHTCTFINGIQWNACRACGSPPSAMSYNGQTGAHNTSSSRSVFTEFCYESDFDENGVVFALGTNNITGPRASNVTFKNPAETGAVKIRYASLAATSVPATAIVGRTAVRCVSAAAENQWFIVDFLGRLIRPTYYTLRHYSSYNVEALRSWRLEGSSDGVSWTWIRVHDNDDSLQASGQSFSWPLECADFYSMFRILMTGPNSNNTWYLALSGFEIYGTLCHPQSVLDDRLTPGLPISGNAPFNPVIHDAVHSSASSSSLSGSDYWEVDGSQDIEFIGSDRSRPDSVCNQSDSQNWQVVRSAKSYLSGVCKLQVRIDNSGETPNTWKIVIGVVPTSFETNYSVSRCVGGTQGGWGYVAATGSKYHSSSAEKYGDQFSSGDVIGIILDFDMRTIEFLRNGVSQGIAFRNLSGPVRLAASFTAMDTRITMLHGEFAGESSSGINSGKVPGTDWDTRAKLARLLNAPVNWHIHQKADVGYRGSYRQCSPSLSQLEIDLFVNEKLSALLRCSNQAEFTSQLWRFGFLQVLAQHFSSSSMVTRVLSLRLYRRMIAFDAANVDAIRERRSSSIPNLGDTLDRLWDICGQNSMLDSSVNPDGQPDPSLTVLGCEAVDVIRTLLSSPKWSCPVAHSIVSILQNDVPILLTKLASMVKDDVSTPWDQAGQLLLDDVSASLFRRVNGVFLSIGGRLSRPLYEGCRCEILDGREIPLLGTVVAVESDGTIIVTTDSGATKSFAVFQSVSSLRAIDNVPLPHLSLLPFAGAILEELFKFTGIMQCSQRSSSPGPRDASLLLETLRCQALLGLSNLLAADSWSKVASEKKVLQKLMTVAVPEDLTGCKHAMPSREYERRVVSRISELLRPHSSLDAPVAHENITPSRQTFHSSEPCALSVRSATQSRSTPGPLPTAVFKRSSMSSKRRAGIIRTPIRFSPSMDHIVHETSSDNEISATFRGSFGILHCLGTRYGTMPWTNPHHLNEVKLSSTSVAPSSAPVASLLGSLSELSCEGASFCTESIPYERICIDFLSRAARLSSFTLKHWRESDQLALRSWKLEGQRPHTGSAPPSVPGAADDAIAESAAYNQQWVCIRSFTDDLSLKEKNSEANFIVESTEFFQCFRVTMTGPNSSGSWRLALGGIELYGWLRDADGTIVSVPVVKSDSTSTTPSVPVIRANGNDPLSRESQGHNRQAVMGSTNGCDPWFMFSFGKGDSGRLGQNSTASLSTPTLIPSISKVTIRQVSAFGSHCIVLTVDGKVMTFGNGDHGRLGHGDAVLQRQPRVVETLTSMQIVQVAAGNAFSLALDVSGKVWAWGQGNTGQIGDGAVTDRRTPVAVTAGGLDKVHIDLIGAGGYHAFAVASTGDLFAWGKNQCGQLGIGSTTMQKCPVPVTLPVTMSRIVQITGGWDHSLCLFNDGRVFSWGGGYELRRPVCGHGTNEKQLIPKLIEALAKEVIVQIACGWDHSIALSKRGRVYCWGGNNAGSLGNGQNSQHEFLPYRIAHELESERVVSVDGSQDHTCAVTEKGEVWTWGSAGSHLGHEDNALRTTPKRIQSCAGRYIFQTVACGQKCNFLISSSRFPHCPSHPYVFGGNNSAFSPLPPYPRSCFLVGHNVEVVNDRVADLCGVCAGTIQVYESPGAGKVLKTEQSPFRVRRDVRVCFPLSWSNTSAPRSLTVAVSFCPTLESFGTAKLLQLYCDGPRLFDVYVSLADGAHDSCKLSLNIVIDNNESHEHAFCASNAISCCEWHCLCIIVSGRQMSVYVDGIRCIKVDTITSLDDIWPTNVAASTLLEGDIRDLAYWDFALSEDHVANLFGSGLSFVEGDLKDDAKHSQHTKLFGIKGGNLNPQIQVVPSEPAWNLRNIGIKRKDAFEIRHVAMLWSGQHLKIPQAVGLASEDGMQRLTQYSVILDILLPTMPNSKQAIFRSSSEGSGPADIFVNSNGQFGFKNSFGTGRRLTPGKGSRIVIVVDLDIRNDVIIHVDGHVVLRASEHQIPIADMAIQHFFSLFADPSPEFCSVPVGFAGLQVRDYALPLSSVRELSSFAKGPLTDGRSLKTIASSLLLMGYPSHWCLRALQACDLNRRRASDWIINNRCTLLADDATEERRRSAQHLAHIGYPVEMCMTALFQTGDSVRSSIERLLGLQVHVGRQLQPRVWAQIIGCDNPPSNNAMPLSVKASVASGFQPCSVDSESSDLSQASLVDIISATTRLTSYYALRCIMSMTQNATSWSTSLTLSDLGGSHSFGAFLELASTVEEGPAVVDKFIRSLVTAEWSCGSDVQPGLLPVSHSLVQEILFLCYQACTEPWPRSDVFLQQLISLMSSLIGVVMRHPHLTAIARGHIFGNQIINMIFHCIATTSAPNRIRLIRLLSRLVEIGVINEPDTSSVHLMDSIKNGHTSKSLSPSPLLMALVEYNLAVYCYQSSTRGGSGQGCETNVYPVENLYDAARASSKRCISADLANNCSLGVLSYESESDSETEPSSFASWSNADLADIELAGESADEFLSATKTGASCNWRVVKSKQVFRSGTCQLHVRIDVDPPSTNGWKIVVGVVPPTFKINQSGSRCIGGTKGGWGYICGTGFKYHQGMSQNYGKPTTAGDIVTVNLNCDSSTVDFSLNGESFGTAFTNLSPSVQLAVCMTSVGCRVTILPPIGPCQPIRPALSSHLHWVTDGFLSDVKVWNDGKLVKIGPERWITVCSSHVVSNGCETIVFKIVRLCKPCRVPLGDGRLSADLIIGLVPEAFKCNVEQSVIGGSQGGWGYIAGGGIGICNDANNSRPTFQTSSRVAEGDSVTLHANADTGTVSFVLNDDHQIATFEDVAFPVKVAVSMCRKRTAVCAIRIAKPPTDDSPPPWFTGLLQSIYHMHWFVHHSPMKFRHPSRPHWMDDVDAAHRVCPFSYQIDSDIVVVIDRECSAIGDDALDAECLTFEPSPFDFTVFQSLNGVDISDLRHRVHLLHSFNRTLLGACPFVDFTEMCGKSPMVRAIISCKELIFASVKNELLSTALQSSVTPTSAVPEVRLELAAEFKKRSQSVFLQLFHALYSKDAKAFHVARGSRAWSCVVDECGRDNQERLYRIVLDRICNELKSPLLSLFEPDTADNCWRPPASDCLVPCRSATEQHHLAMFNFLGMLMGMSIRTGHTMNFRFPPCLWQDLTRVDQPPSSGGEKQIQAIRDGLGSIVPLGVMQVFTWLQFQQTVCGPAHIDVDLLESRAAYDGCSESTRHVSLFWSVFKKLSPENKKGFFSLISPYPFSVIQDHPTARLSICTPASADPDSCDITVYAREFRLDLPEYSSRHVMKDKILAVIKPSVDT</sequence>
<dbReference type="InterPro" id="IPR043136">
    <property type="entry name" value="B30.2/SPRY_sf"/>
</dbReference>
<dbReference type="Gene3D" id="3.90.1750.10">
    <property type="entry name" value="Hect, E3 ligase catalytic domains"/>
    <property type="match status" value="1"/>
</dbReference>
<dbReference type="SUPFAM" id="SSF49899">
    <property type="entry name" value="Concanavalin A-like lectins/glucanases"/>
    <property type="match status" value="4"/>
</dbReference>
<dbReference type="PANTHER" id="PTHR22870:SF466">
    <property type="entry name" value="ANKYRIN REPEAT-CONTAINING PROTEIN"/>
    <property type="match status" value="1"/>
</dbReference>
<keyword evidence="3 8" id="KW-0863">Zinc-finger</keyword>
<dbReference type="InterPro" id="IPR008979">
    <property type="entry name" value="Galactose-bd-like_sf"/>
</dbReference>
<feature type="repeat" description="RCC1" evidence="7">
    <location>
        <begin position="3078"/>
        <end position="3129"/>
    </location>
</feature>
<feature type="repeat" description="RCC1" evidence="7">
    <location>
        <begin position="2969"/>
        <end position="3023"/>
    </location>
</feature>
<feature type="domain" description="HECT" evidence="13">
    <location>
        <begin position="4712"/>
        <end position="4857"/>
    </location>
</feature>
<dbReference type="SUPFAM" id="SSF46934">
    <property type="entry name" value="UBA-like"/>
    <property type="match status" value="1"/>
</dbReference>
<feature type="region of interest" description="Disordered" evidence="9">
    <location>
        <begin position="309"/>
        <end position="338"/>
    </location>
</feature>
<dbReference type="PRINTS" id="PR00633">
    <property type="entry name" value="RCCNDNSATION"/>
</dbReference>
<dbReference type="Pfam" id="PF00415">
    <property type="entry name" value="RCC1"/>
    <property type="match status" value="1"/>
</dbReference>
<dbReference type="SUPFAM" id="SSF56204">
    <property type="entry name" value="Hect, E3 ligase catalytic domain"/>
    <property type="match status" value="1"/>
</dbReference>
<dbReference type="Gene3D" id="2.60.120.200">
    <property type="match status" value="1"/>
</dbReference>
<feature type="repeat" description="RCC1" evidence="7">
    <location>
        <begin position="2862"/>
        <end position="2915"/>
    </location>
</feature>
<dbReference type="SMART" id="SM00449">
    <property type="entry name" value="SPRY"/>
    <property type="match status" value="2"/>
</dbReference>
<feature type="compositionally biased region" description="Polar residues" evidence="9">
    <location>
        <begin position="309"/>
        <end position="323"/>
    </location>
</feature>
<evidence type="ECO:0000259" key="11">
    <source>
        <dbReference type="PROSITE" id="PS50188"/>
    </source>
</evidence>
<feature type="compositionally biased region" description="Low complexity" evidence="9">
    <location>
        <begin position="1230"/>
        <end position="1239"/>
    </location>
</feature>
<accession>A0A0G4IWM2</accession>
<reference evidence="14 15" key="1">
    <citation type="submission" date="2015-02" db="EMBL/GenBank/DDBJ databases">
        <authorList>
            <person name="Chooi Y.-H."/>
        </authorList>
    </citation>
    <scope>NUCLEOTIDE SEQUENCE [LARGE SCALE GENOMIC DNA]</scope>
    <source>
        <strain evidence="14">E3</strain>
    </source>
</reference>
<gene>
    <name evidence="14" type="ORF">PBRA_007224</name>
</gene>
<feature type="repeat" description="RCC1" evidence="7">
    <location>
        <begin position="2758"/>
        <end position="2809"/>
    </location>
</feature>
<evidence type="ECO:0000313" key="15">
    <source>
        <dbReference type="Proteomes" id="UP000039324"/>
    </source>
</evidence>
<dbReference type="SUPFAM" id="SSF49785">
    <property type="entry name" value="Galactose-binding domain-like"/>
    <property type="match status" value="1"/>
</dbReference>
<evidence type="ECO:0000313" key="14">
    <source>
        <dbReference type="EMBL" id="CEO99491.1"/>
    </source>
</evidence>
<dbReference type="SMART" id="SM00119">
    <property type="entry name" value="HECTc"/>
    <property type="match status" value="1"/>
</dbReference>
<dbReference type="Proteomes" id="UP000039324">
    <property type="component" value="Unassembled WGS sequence"/>
</dbReference>
<dbReference type="InterPro" id="IPR001876">
    <property type="entry name" value="Znf_RanBP2"/>
</dbReference>
<dbReference type="InterPro" id="IPR000408">
    <property type="entry name" value="Reg_chr_condens"/>
</dbReference>
<evidence type="ECO:0000259" key="13">
    <source>
        <dbReference type="PROSITE" id="PS50237"/>
    </source>
</evidence>
<evidence type="ECO:0000259" key="10">
    <source>
        <dbReference type="PROSITE" id="PS50030"/>
    </source>
</evidence>
<feature type="domain" description="B30.2/SPRY" evidence="11">
    <location>
        <begin position="4000"/>
        <end position="4203"/>
    </location>
</feature>
<dbReference type="Gene3D" id="2.60.120.920">
    <property type="match status" value="3"/>
</dbReference>
<dbReference type="PANTHER" id="PTHR22870">
    <property type="entry name" value="REGULATOR OF CHROMOSOME CONDENSATION"/>
    <property type="match status" value="1"/>
</dbReference>
<evidence type="ECO:0000256" key="1">
    <source>
        <dbReference type="ARBA" id="ARBA00022723"/>
    </source>
</evidence>
<dbReference type="PROSITE" id="PS50199">
    <property type="entry name" value="ZF_RANBP2_2"/>
    <property type="match status" value="1"/>
</dbReference>
<keyword evidence="4 6" id="KW-0833">Ubl conjugation pathway</keyword>
<dbReference type="InterPro" id="IPR058923">
    <property type="entry name" value="RCC1-like_dom"/>
</dbReference>
<dbReference type="CDD" id="cd11709">
    <property type="entry name" value="SPRY"/>
    <property type="match status" value="2"/>
</dbReference>
<dbReference type="InterPro" id="IPR003877">
    <property type="entry name" value="SPRY_dom"/>
</dbReference>
<name>A0A0G4IWM2_PLABS</name>